<dbReference type="GO" id="GO:0005524">
    <property type="term" value="F:ATP binding"/>
    <property type="evidence" value="ECO:0007669"/>
    <property type="project" value="UniProtKB-KW"/>
</dbReference>
<gene>
    <name evidence="5" type="ORF">SAMN02910451_03117</name>
</gene>
<dbReference type="PROSITE" id="PS50893">
    <property type="entry name" value="ABC_TRANSPORTER_2"/>
    <property type="match status" value="1"/>
</dbReference>
<accession>A0A1G5GZW6</accession>
<dbReference type="OrthoDB" id="9809205at2"/>
<keyword evidence="1" id="KW-0813">Transport</keyword>
<dbReference type="AlphaFoldDB" id="A0A1G5GZW6"/>
<keyword evidence="2" id="KW-0547">Nucleotide-binding</keyword>
<evidence type="ECO:0000256" key="2">
    <source>
        <dbReference type="ARBA" id="ARBA00022741"/>
    </source>
</evidence>
<dbReference type="RefSeq" id="WP_074463470.1">
    <property type="nucleotide sequence ID" value="NZ_FMUR01000028.1"/>
</dbReference>
<dbReference type="GO" id="GO:0016887">
    <property type="term" value="F:ATP hydrolysis activity"/>
    <property type="evidence" value="ECO:0007669"/>
    <property type="project" value="InterPro"/>
</dbReference>
<reference evidence="6" key="1">
    <citation type="submission" date="2016-10" db="EMBL/GenBank/DDBJ databases">
        <authorList>
            <person name="Varghese N."/>
            <person name="Submissions S."/>
        </authorList>
    </citation>
    <scope>NUCLEOTIDE SEQUENCE [LARGE SCALE GENOMIC DNA]</scope>
    <source>
        <strain evidence="6">XBD2006</strain>
    </source>
</reference>
<dbReference type="SMART" id="SM00382">
    <property type="entry name" value="AAA"/>
    <property type="match status" value="1"/>
</dbReference>
<name>A0A1G5GZW6_9FIRM</name>
<organism evidence="5 6">
    <name type="scientific">Butyrivibrio hungatei</name>
    <dbReference type="NCBI Taxonomy" id="185008"/>
    <lineage>
        <taxon>Bacteria</taxon>
        <taxon>Bacillati</taxon>
        <taxon>Bacillota</taxon>
        <taxon>Clostridia</taxon>
        <taxon>Lachnospirales</taxon>
        <taxon>Lachnospiraceae</taxon>
        <taxon>Butyrivibrio</taxon>
    </lineage>
</organism>
<dbReference type="InterPro" id="IPR027417">
    <property type="entry name" value="P-loop_NTPase"/>
</dbReference>
<evidence type="ECO:0000256" key="3">
    <source>
        <dbReference type="ARBA" id="ARBA00022840"/>
    </source>
</evidence>
<evidence type="ECO:0000313" key="5">
    <source>
        <dbReference type="EMBL" id="SCY56660.1"/>
    </source>
</evidence>
<dbReference type="Proteomes" id="UP000183047">
    <property type="component" value="Unassembled WGS sequence"/>
</dbReference>
<dbReference type="SUPFAM" id="SSF52540">
    <property type="entry name" value="P-loop containing nucleoside triphosphate hydrolases"/>
    <property type="match status" value="1"/>
</dbReference>
<dbReference type="Gene3D" id="3.40.50.300">
    <property type="entry name" value="P-loop containing nucleotide triphosphate hydrolases"/>
    <property type="match status" value="1"/>
</dbReference>
<dbReference type="EMBL" id="FMUR01000028">
    <property type="protein sequence ID" value="SCY56660.1"/>
    <property type="molecule type" value="Genomic_DNA"/>
</dbReference>
<protein>
    <submittedName>
        <fullName evidence="5">ABC-2 type transport system ATP-binding protein</fullName>
    </submittedName>
</protein>
<evidence type="ECO:0000313" key="6">
    <source>
        <dbReference type="Proteomes" id="UP000183047"/>
    </source>
</evidence>
<keyword evidence="3 5" id="KW-0067">ATP-binding</keyword>
<sequence>MSKVLQIAGLNKSYNGRKVVDNISLEVEKGDIVGLIGPNGAGKSTTMKMIMNLISKDSGEIVIGEGKKFVEKIGFATESSAFYEYLTGYDNLMLIAKLYDDVSAEKVKQIVEFVGLSEHIDKKVKTYSTGMRQRLGLGRALLNNPELLILDEPTNGLDPYGMKDIYEMLEKLAKEDDVAILISSHLLHDIEKICNKVVMINEGKILFSGDISELEEGLEDSYYSMYRRQA</sequence>
<dbReference type="InterPro" id="IPR003593">
    <property type="entry name" value="AAA+_ATPase"/>
</dbReference>
<dbReference type="Pfam" id="PF00005">
    <property type="entry name" value="ABC_tran"/>
    <property type="match status" value="1"/>
</dbReference>
<evidence type="ECO:0000259" key="4">
    <source>
        <dbReference type="PROSITE" id="PS50893"/>
    </source>
</evidence>
<dbReference type="InterPro" id="IPR003439">
    <property type="entry name" value="ABC_transporter-like_ATP-bd"/>
</dbReference>
<feature type="domain" description="ABC transporter" evidence="4">
    <location>
        <begin position="5"/>
        <end position="227"/>
    </location>
</feature>
<evidence type="ECO:0000256" key="1">
    <source>
        <dbReference type="ARBA" id="ARBA00022448"/>
    </source>
</evidence>
<dbReference type="InterPro" id="IPR051782">
    <property type="entry name" value="ABC_Transporter_VariousFunc"/>
</dbReference>
<dbReference type="PANTHER" id="PTHR42939">
    <property type="entry name" value="ABC TRANSPORTER ATP-BINDING PROTEIN ALBC-RELATED"/>
    <property type="match status" value="1"/>
</dbReference>
<keyword evidence="6" id="KW-1185">Reference proteome</keyword>
<dbReference type="PANTHER" id="PTHR42939:SF1">
    <property type="entry name" value="ABC TRANSPORTER ATP-BINDING PROTEIN ALBC-RELATED"/>
    <property type="match status" value="1"/>
</dbReference>
<proteinExistence type="predicted"/>